<evidence type="ECO:0000313" key="5">
    <source>
        <dbReference type="EMBL" id="ANJ76311.1"/>
    </source>
</evidence>
<reference evidence="6" key="1">
    <citation type="submission" date="2016-06" db="EMBL/GenBank/DDBJ databases">
        <authorList>
            <person name="Xu Y."/>
            <person name="Nagy A."/>
            <person name="Yan X."/>
            <person name="Kim S.W."/>
            <person name="Haley B."/>
            <person name="Liu N.T."/>
            <person name="Nou X."/>
        </authorList>
    </citation>
    <scope>NUCLEOTIDE SEQUENCE [LARGE SCALE GENOMIC DNA]</scope>
    <source>
        <strain evidence="6">ATCC 49129</strain>
        <plasmid evidence="6">pri-1</plasmid>
    </source>
</reference>
<keyword evidence="5" id="KW-0614">Plasmid</keyword>
<dbReference type="OrthoDB" id="5357875at2"/>
<keyword evidence="6" id="KW-1185">Reference proteome</keyword>
<name>A0A192A7S2_9RALS</name>
<dbReference type="InterPro" id="IPR036737">
    <property type="entry name" value="OmpA-like_sf"/>
</dbReference>
<dbReference type="GeneID" id="61529743"/>
<evidence type="ECO:0000256" key="1">
    <source>
        <dbReference type="ARBA" id="ARBA00006135"/>
    </source>
</evidence>
<keyword evidence="2 3" id="KW-0732">Signal</keyword>
<geneLocation type="plasmid" evidence="6">
    <name>pri-1</name>
</geneLocation>
<feature type="domain" description="OmpA-like" evidence="4">
    <location>
        <begin position="196"/>
        <end position="265"/>
    </location>
</feature>
<comment type="similarity">
    <text evidence="1">Belongs to the TrbG/VirB9 family.</text>
</comment>
<evidence type="ECO:0000313" key="6">
    <source>
        <dbReference type="Proteomes" id="UP000078572"/>
    </source>
</evidence>
<sequence length="506" mass="54352">MKSSFLNMVQSRLAIACLVGLLASGCATSPLPAPSNQNYDFAYRTSGGTSVRPSQVFDDGAKTYFQFPIGKFAPVIELDEGGKRRLLEPTQEGLYYTIPMVGNRFVLQRGQETAVVEYDGAKIHQSGTISRFAVRPAEGSVSAQNLDPDALYSILQRGRPIHVKQAIQANSYAVPVTGDNAAWATSLPTEDRFDVLFKRGSSTLVVPKKATAAEILESARRAGRIVVTGRDDDSMMETLAEKRAAAVKEWLVKNGVAPNIIRLVADTSGASGLDAQLQIFSKVTQVPVDYASPDSLAFKADAVKSEMQAGAITREEGARRLAELVGYGDGGGDGKVGGGLISMKSTLSVFADKEGYRLNWIGGLADSKISVPPIDRLPTIEAKAEEITRAGTGAFNLGVDKVAKSLYASADLNGLVQVAGKAGIETLSEANGNLAVKLRSTPSTMYVFDRVDKTDLTVDWQDPTSFTVPMRDKMELALDNRTLQLTRVADKRYVIVLQPSAETTTK</sequence>
<dbReference type="Proteomes" id="UP000078572">
    <property type="component" value="Plasmid pRI-1"/>
</dbReference>
<evidence type="ECO:0000259" key="4">
    <source>
        <dbReference type="Pfam" id="PF00691"/>
    </source>
</evidence>
<feature type="chain" id="PRO_5008251121" description="OmpA-like domain-containing protein" evidence="3">
    <location>
        <begin position="30"/>
        <end position="506"/>
    </location>
</feature>
<dbReference type="Pfam" id="PF03524">
    <property type="entry name" value="CagX"/>
    <property type="match status" value="1"/>
</dbReference>
<gene>
    <name evidence="5" type="ORF">A9Y76_27285</name>
</gene>
<dbReference type="Gene3D" id="3.30.1330.60">
    <property type="entry name" value="OmpA-like domain"/>
    <property type="match status" value="1"/>
</dbReference>
<dbReference type="InterPro" id="IPR006665">
    <property type="entry name" value="OmpA-like"/>
</dbReference>
<dbReference type="InterPro" id="IPR038161">
    <property type="entry name" value="VirB9/CagX/TrbG_C_sf"/>
</dbReference>
<organism evidence="5 6">
    <name type="scientific">Ralstonia insidiosa</name>
    <dbReference type="NCBI Taxonomy" id="190721"/>
    <lineage>
        <taxon>Bacteria</taxon>
        <taxon>Pseudomonadati</taxon>
        <taxon>Pseudomonadota</taxon>
        <taxon>Betaproteobacteria</taxon>
        <taxon>Burkholderiales</taxon>
        <taxon>Burkholderiaceae</taxon>
        <taxon>Ralstonia</taxon>
    </lineage>
</organism>
<feature type="signal peptide" evidence="3">
    <location>
        <begin position="1"/>
        <end position="29"/>
    </location>
</feature>
<protein>
    <recommendedName>
        <fullName evidence="4">OmpA-like domain-containing protein</fullName>
    </recommendedName>
</protein>
<accession>A0A192A7S2</accession>
<dbReference type="CDD" id="cd06911">
    <property type="entry name" value="VirB9_CagX_TrbG"/>
    <property type="match status" value="1"/>
</dbReference>
<dbReference type="EMBL" id="CP016024">
    <property type="protein sequence ID" value="ANJ76311.1"/>
    <property type="molecule type" value="Genomic_DNA"/>
</dbReference>
<evidence type="ECO:0000256" key="2">
    <source>
        <dbReference type="ARBA" id="ARBA00022729"/>
    </source>
</evidence>
<dbReference type="InterPro" id="IPR033645">
    <property type="entry name" value="VirB9/CagX/TrbG_C"/>
</dbReference>
<dbReference type="AlphaFoldDB" id="A0A192A7S2"/>
<evidence type="ECO:0000256" key="3">
    <source>
        <dbReference type="SAM" id="SignalP"/>
    </source>
</evidence>
<dbReference type="Gene3D" id="2.60.40.2500">
    <property type="match status" value="1"/>
</dbReference>
<dbReference type="RefSeq" id="WP_048935412.1">
    <property type="nucleotide sequence ID" value="NZ_CP016024.1"/>
</dbReference>
<dbReference type="Pfam" id="PF00691">
    <property type="entry name" value="OmpA"/>
    <property type="match status" value="1"/>
</dbReference>
<dbReference type="PROSITE" id="PS51257">
    <property type="entry name" value="PROKAR_LIPOPROTEIN"/>
    <property type="match status" value="1"/>
</dbReference>
<dbReference type="InterPro" id="IPR010258">
    <property type="entry name" value="Conjugal_tfr_TrbG/VirB9/CagX"/>
</dbReference>
<proteinExistence type="inferred from homology"/>
<dbReference type="SUPFAM" id="SSF103088">
    <property type="entry name" value="OmpA-like"/>
    <property type="match status" value="1"/>
</dbReference>